<keyword evidence="8" id="KW-1185">Reference proteome</keyword>
<keyword evidence="3" id="KW-0804">Transcription</keyword>
<dbReference type="Gene3D" id="1.10.287.100">
    <property type="match status" value="1"/>
</dbReference>
<evidence type="ECO:0000256" key="2">
    <source>
        <dbReference type="ARBA" id="ARBA00010059"/>
    </source>
</evidence>
<dbReference type="Pfam" id="PF03153">
    <property type="entry name" value="TFIIA"/>
    <property type="match status" value="1"/>
</dbReference>
<proteinExistence type="inferred from homology"/>
<dbReference type="EMBL" id="LYXU01000001">
    <property type="protein sequence ID" value="OBS26722.1"/>
    <property type="molecule type" value="Genomic_DNA"/>
</dbReference>
<feature type="region of interest" description="Disordered" evidence="6">
    <location>
        <begin position="174"/>
        <end position="259"/>
    </location>
</feature>
<dbReference type="SUPFAM" id="SSF53335">
    <property type="entry name" value="S-adenosyl-L-methionine-dependent methyltransferases"/>
    <property type="match status" value="1"/>
</dbReference>
<evidence type="ECO:0000256" key="5">
    <source>
        <dbReference type="ARBA" id="ARBA00074154"/>
    </source>
</evidence>
<gene>
    <name evidence="7" type="ORF">FPOA_00664</name>
</gene>
<evidence type="ECO:0000256" key="4">
    <source>
        <dbReference type="ARBA" id="ARBA00023242"/>
    </source>
</evidence>
<dbReference type="SUPFAM" id="SSF47396">
    <property type="entry name" value="Transcription factor IIA (TFIIA), alpha-helical domain"/>
    <property type="match status" value="1"/>
</dbReference>
<feature type="region of interest" description="Disordered" evidence="6">
    <location>
        <begin position="310"/>
        <end position="362"/>
    </location>
</feature>
<dbReference type="CDD" id="cd07976">
    <property type="entry name" value="TFIIA_alpha_beta_like"/>
    <property type="match status" value="2"/>
</dbReference>
<evidence type="ECO:0000256" key="6">
    <source>
        <dbReference type="SAM" id="MobiDB-lite"/>
    </source>
</evidence>
<evidence type="ECO:0000256" key="3">
    <source>
        <dbReference type="ARBA" id="ARBA00023163"/>
    </source>
</evidence>
<dbReference type="InterPro" id="IPR004855">
    <property type="entry name" value="TFIIA_asu/bsu"/>
</dbReference>
<dbReference type="PANTHER" id="PTHR12694">
    <property type="entry name" value="TRANSCRIPTION INITIATION FACTOR IIA SUBUNIT 1"/>
    <property type="match status" value="1"/>
</dbReference>
<protein>
    <recommendedName>
        <fullName evidence="5">Transcription initiation factor IIA large subunit</fullName>
    </recommendedName>
</protein>
<reference evidence="7 8" key="1">
    <citation type="submission" date="2016-06" db="EMBL/GenBank/DDBJ databases">
        <title>Living apart together: crosstalk between the core and supernumerary genomes in a fungal plant pathogen.</title>
        <authorList>
            <person name="Vanheule A."/>
            <person name="Audenaert K."/>
            <person name="Warris S."/>
            <person name="Van De Geest H."/>
            <person name="Schijlen E."/>
            <person name="Hofte M."/>
            <person name="De Saeger S."/>
            <person name="Haesaert G."/>
            <person name="Waalwijk C."/>
            <person name="Van Der Lee T."/>
        </authorList>
    </citation>
    <scope>NUCLEOTIDE SEQUENCE [LARGE SCALE GENOMIC DNA]</scope>
    <source>
        <strain evidence="7 8">2516</strain>
    </source>
</reference>
<evidence type="ECO:0000313" key="8">
    <source>
        <dbReference type="Proteomes" id="UP000091967"/>
    </source>
</evidence>
<feature type="compositionally biased region" description="Polar residues" evidence="6">
    <location>
        <begin position="241"/>
        <end position="254"/>
    </location>
</feature>
<comment type="similarity">
    <text evidence="2">Belongs to the TFIIA subunit 1 family.</text>
</comment>
<dbReference type="InterPro" id="IPR009088">
    <property type="entry name" value="TFIIA_b-brl"/>
</dbReference>
<comment type="caution">
    <text evidence="7">The sequence shown here is derived from an EMBL/GenBank/DDBJ whole genome shotgun (WGS) entry which is preliminary data.</text>
</comment>
<feature type="region of interest" description="Disordered" evidence="6">
    <location>
        <begin position="54"/>
        <end position="134"/>
    </location>
</feature>
<evidence type="ECO:0000256" key="1">
    <source>
        <dbReference type="ARBA" id="ARBA00004123"/>
    </source>
</evidence>
<dbReference type="Gene3D" id="3.40.50.150">
    <property type="entry name" value="Vaccinia Virus protein VP39"/>
    <property type="match status" value="1"/>
</dbReference>
<dbReference type="STRING" id="36050.A0A1B8B1X6"/>
<dbReference type="Gene3D" id="2.30.18.10">
    <property type="entry name" value="Transcription factor IIA (TFIIA), beta-barrel domain"/>
    <property type="match status" value="1"/>
</dbReference>
<name>A0A1B8B1X6_FUSPO</name>
<evidence type="ECO:0000313" key="7">
    <source>
        <dbReference type="EMBL" id="OBS26722.1"/>
    </source>
</evidence>
<feature type="compositionally biased region" description="Acidic residues" evidence="6">
    <location>
        <begin position="333"/>
        <end position="362"/>
    </location>
</feature>
<dbReference type="FunFam" id="1.10.287.100:FF:000001">
    <property type="entry name" value="Transcription initiation factor IIA subunit"/>
    <property type="match status" value="1"/>
</dbReference>
<feature type="compositionally biased region" description="Pro residues" evidence="6">
    <location>
        <begin position="61"/>
        <end position="71"/>
    </location>
</feature>
<dbReference type="CDD" id="cd02440">
    <property type="entry name" value="AdoMet_MTases"/>
    <property type="match status" value="1"/>
</dbReference>
<dbReference type="PANTHER" id="PTHR12694:SF8">
    <property type="entry name" value="TRANSCRIPTION INITIATION FACTOR IIA SUBUNIT 1"/>
    <property type="match status" value="1"/>
</dbReference>
<comment type="subcellular location">
    <subcellularLocation>
        <location evidence="1">Nucleus</location>
    </subcellularLocation>
</comment>
<feature type="compositionally biased region" description="Low complexity" evidence="6">
    <location>
        <begin position="72"/>
        <end position="82"/>
    </location>
</feature>
<dbReference type="GO" id="GO:0005672">
    <property type="term" value="C:transcription factor TFIIA complex"/>
    <property type="evidence" value="ECO:0007669"/>
    <property type="project" value="InterPro"/>
</dbReference>
<sequence length="751" mass="84652">MSNQAVGSVYKAIIDEVINSSRVDFEESGVEESVLEELRQGWQRKLTQLDVAGFPWDPKPDPPPAQAPPPAMAAAQTHAQAQFSPHPGNPTGLSLPGMAQPQAQNGVKPEGSYVKTESPVPIKQEPGLQGNPMAYQQYANPNINMNDKNNVAANRAAQQLQAQYGQRAAGSINALHQQQQPHPQQGQQQQQPALPQQQQTHHQQQQQQPGQQPNLTQQQQHQQQMYRQQMAAATAHQQQQHPSNGQPHIQNGQTDGAGDVEDYEGVLMQRAASGDFRELGRVEIDRMLHEQILAKAKSMEGGGLMVPLKEATRHSSASISRKAKGKQPAAFDGGDDDEEDDDDAINSDLDDPEDDRDDDDVDDEGLGNIMLCMYDKVQRVKNKWKCTLKDGVLTVNGKDCVHSTIFSTTTRNFAHPGFESEDQIAQDVGLFTISPMAVMPPQNSVNGSERRYIEDGIWQHGRFYGSWKPDKYLFPIDSEELNRLDIFHKVFLLARDNQPLQVKLERKAPRIMDIGTGTGIWAINVAEECFTDAQIMAVDLNQILPALIPPGVLPKQYDIEEPIWDSLFTDCDFIHMRMLLGSIQTDLWPQVYRNVFEHLAPGVGFFEQIEVDWTPRCDDDERPPNSAFEKWAELFFDGMDRFNRIARVVPQETRQLLEATGFTDVKQEVIRAYVCPWSSDKQEREIARWFNIGLSHSLEALSLKPLVEKLGWKADDIRQLCTTAKRETCVLRFHTYCNIYVWTARKPDQPK</sequence>
<dbReference type="InterPro" id="IPR029063">
    <property type="entry name" value="SAM-dependent_MTases_sf"/>
</dbReference>
<dbReference type="SMART" id="SM01371">
    <property type="entry name" value="TFIIA"/>
    <property type="match status" value="1"/>
</dbReference>
<keyword evidence="4" id="KW-0539">Nucleus</keyword>
<dbReference type="Proteomes" id="UP000091967">
    <property type="component" value="Unassembled WGS sequence"/>
</dbReference>
<organism evidence="7 8">
    <name type="scientific">Fusarium poae</name>
    <dbReference type="NCBI Taxonomy" id="36050"/>
    <lineage>
        <taxon>Eukaryota</taxon>
        <taxon>Fungi</taxon>
        <taxon>Dikarya</taxon>
        <taxon>Ascomycota</taxon>
        <taxon>Pezizomycotina</taxon>
        <taxon>Sordariomycetes</taxon>
        <taxon>Hypocreomycetidae</taxon>
        <taxon>Hypocreales</taxon>
        <taxon>Nectriaceae</taxon>
        <taxon>Fusarium</taxon>
    </lineage>
</organism>
<dbReference type="AlphaFoldDB" id="A0A1B8B1X6"/>
<accession>A0A1B8B1X6</accession>
<feature type="compositionally biased region" description="Low complexity" evidence="6">
    <location>
        <begin position="174"/>
        <end position="240"/>
    </location>
</feature>
<dbReference type="SUPFAM" id="SSF50784">
    <property type="entry name" value="Transcription factor IIA (TFIIA), beta-barrel domain"/>
    <property type="match status" value="1"/>
</dbReference>
<dbReference type="Pfam" id="PF13489">
    <property type="entry name" value="Methyltransf_23"/>
    <property type="match status" value="1"/>
</dbReference>
<dbReference type="GO" id="GO:0006367">
    <property type="term" value="P:transcription initiation at RNA polymerase II promoter"/>
    <property type="evidence" value="ECO:0007669"/>
    <property type="project" value="InterPro"/>
</dbReference>